<dbReference type="GO" id="GO:0006542">
    <property type="term" value="P:glutamine biosynthetic process"/>
    <property type="evidence" value="ECO:0007669"/>
    <property type="project" value="InterPro"/>
</dbReference>
<dbReference type="InterPro" id="IPR036651">
    <property type="entry name" value="Gln_synt_N_sf"/>
</dbReference>
<dbReference type="Gene3D" id="3.10.20.70">
    <property type="entry name" value="Glutamine synthetase, N-terminal domain"/>
    <property type="match status" value="1"/>
</dbReference>
<evidence type="ECO:0000256" key="3">
    <source>
        <dbReference type="RuleBase" id="RU000384"/>
    </source>
</evidence>
<evidence type="ECO:0000313" key="6">
    <source>
        <dbReference type="Proteomes" id="UP000037136"/>
    </source>
</evidence>
<name>A0A2A9PI52_OPHUN</name>
<dbReference type="InterPro" id="IPR014746">
    <property type="entry name" value="Gln_synth/guanido_kin_cat_dom"/>
</dbReference>
<dbReference type="SUPFAM" id="SSF51556">
    <property type="entry name" value="Metallo-dependent hydrolases"/>
    <property type="match status" value="1"/>
</dbReference>
<comment type="caution">
    <text evidence="5">The sequence shown here is derived from an EMBL/GenBank/DDBJ whole genome shotgun (WGS) entry which is preliminary data.</text>
</comment>
<feature type="domain" description="GS catalytic" evidence="4">
    <location>
        <begin position="525"/>
        <end position="848"/>
    </location>
</feature>
<dbReference type="Gene3D" id="3.30.590.10">
    <property type="entry name" value="Glutamine synthetase/guanido kinase, catalytic domain"/>
    <property type="match status" value="1"/>
</dbReference>
<sequence length="848" mass="94676">MASDETAALRRAIRTTPIIDNHAHPLLKVDVVTKRPLLSIASEAQGAALRSSTTSLAHVRAVKQLSNLLGCESTWDAVTAAIDEKREGCYDDWIGVCLSGIQCVLVDDGLDSEEDVEPYKVLDKFTTSPAKRIVRIEHVAAGLIEEVCVKHDSSDEACREFVQELDRFILEAIRDPEVVGFKSVICYRTGLAISRTTECDLTTFGDIFSQRKGAGAQTFKRVNHRGINDYLVNRLALLIRDNEPKKPIQFHTGLGDNDMTLTTSSPSHLQDFIRRYPAVPMVLLHSGYPFVCEAGYLAAMYVNVYADIGEVFPFLSRDGQESVVRQMLGLCPWSKMLWSTDGHWFPETYLLAVVQMREVFETVLCSYVHKGDLRQQQAVQLVQDVLFNNSNKLYRLNLEMHVSTTKPDASSETATIGLEKIQQVGSSARFLRVCWIDMTATPRMRAIPIRRVVSMLQKGESFTFGVTKGAMGITQTDCVVPGATVVGEWRLHPDLNSLRLGPRQGQLTVMSDFKEEDGSTVTLCPRTLLQRALAMADDGRLSFALGFEIEVVLLRRTADGLEEGNGDTGHAWATVKAMDCDMAIKVMEQVVEKLDAAGVLVEVLHAESAPAQYEVVLPRAPPLEAVDTLLFARNVISCCAELHGYRATLHPKPDSQRCGTASHVHMSMTTSDASVYEPFYAGILKHLRAITAFTLSNPTSYDRVADGYWAGGRWITWGTQNREAPLRKIQGSHWEIKCMDGLANPYLAMSAILLSGLLGLESGYEMRWKDCVEEPARLSDEQRKRLGIVTKLPTSLDEALVALEEDQHLRALLGEELTERYVAVKRVEMEELARMDKLDRWRWISERY</sequence>
<dbReference type="InterPro" id="IPR008146">
    <property type="entry name" value="Gln_synth_cat_dom"/>
</dbReference>
<proteinExistence type="inferred from homology"/>
<keyword evidence="6" id="KW-1185">Reference proteome</keyword>
<evidence type="ECO:0000259" key="4">
    <source>
        <dbReference type="PROSITE" id="PS51987"/>
    </source>
</evidence>
<dbReference type="InterPro" id="IPR032466">
    <property type="entry name" value="Metal_Hydrolase"/>
</dbReference>
<accession>A0A2A9PI52</accession>
<comment type="similarity">
    <text evidence="2 3">Belongs to the glutamine synthetase family.</text>
</comment>
<dbReference type="SUPFAM" id="SSF55931">
    <property type="entry name" value="Glutamine synthetase/guanido kinase"/>
    <property type="match status" value="1"/>
</dbReference>
<evidence type="ECO:0000256" key="1">
    <source>
        <dbReference type="ARBA" id="ARBA00021364"/>
    </source>
</evidence>
<dbReference type="PANTHER" id="PTHR43383">
    <property type="entry name" value="NODULIN 6"/>
    <property type="match status" value="1"/>
</dbReference>
<dbReference type="AlphaFoldDB" id="A0A2A9PI52"/>
<dbReference type="OrthoDB" id="3364440at2759"/>
<dbReference type="GO" id="GO:0016787">
    <property type="term" value="F:hydrolase activity"/>
    <property type="evidence" value="ECO:0007669"/>
    <property type="project" value="InterPro"/>
</dbReference>
<dbReference type="InterPro" id="IPR006680">
    <property type="entry name" value="Amidohydro-rel"/>
</dbReference>
<dbReference type="Proteomes" id="UP000037136">
    <property type="component" value="Unassembled WGS sequence"/>
</dbReference>
<dbReference type="Pfam" id="PF04909">
    <property type="entry name" value="Amidohydro_2"/>
    <property type="match status" value="1"/>
</dbReference>
<dbReference type="GO" id="GO:0004356">
    <property type="term" value="F:glutamine synthetase activity"/>
    <property type="evidence" value="ECO:0007669"/>
    <property type="project" value="InterPro"/>
</dbReference>
<evidence type="ECO:0000313" key="5">
    <source>
        <dbReference type="EMBL" id="PFH60904.1"/>
    </source>
</evidence>
<reference evidence="5 6" key="1">
    <citation type="journal article" date="2015" name="BMC Genomics">
        <title>Gene expression during zombie ant biting behavior reflects the complexity underlying fungal parasitic behavioral manipulation.</title>
        <authorList>
            <person name="de Bekker C."/>
            <person name="Ohm R.A."/>
            <person name="Loreto R.G."/>
            <person name="Sebastian A."/>
            <person name="Albert I."/>
            <person name="Merrow M."/>
            <person name="Brachmann A."/>
            <person name="Hughes D.P."/>
        </authorList>
    </citation>
    <scope>NUCLEOTIDE SEQUENCE [LARGE SCALE GENOMIC DNA]</scope>
    <source>
        <strain evidence="5 6">SC16a</strain>
    </source>
</reference>
<reference evidence="5 6" key="2">
    <citation type="journal article" date="2017" name="Sci. Rep.">
        <title>Ant-infecting Ophiocordyceps genomes reveal a high diversity of potential behavioral manipulation genes and a possible major role for enterotoxins.</title>
        <authorList>
            <person name="de Bekker C."/>
            <person name="Ohm R.A."/>
            <person name="Evans H.C."/>
            <person name="Brachmann A."/>
            <person name="Hughes D.P."/>
        </authorList>
    </citation>
    <scope>NUCLEOTIDE SEQUENCE [LARGE SCALE GENOMIC DNA]</scope>
    <source>
        <strain evidence="5 6">SC16a</strain>
    </source>
</reference>
<evidence type="ECO:0000256" key="2">
    <source>
        <dbReference type="PROSITE-ProRule" id="PRU01331"/>
    </source>
</evidence>
<dbReference type="EMBL" id="LAZP02000101">
    <property type="protein sequence ID" value="PFH60904.1"/>
    <property type="molecule type" value="Genomic_DNA"/>
</dbReference>
<dbReference type="PROSITE" id="PS51987">
    <property type="entry name" value="GS_CATALYTIC"/>
    <property type="match status" value="1"/>
</dbReference>
<dbReference type="SMART" id="SM01230">
    <property type="entry name" value="Gln-synt_C"/>
    <property type="match status" value="1"/>
</dbReference>
<protein>
    <recommendedName>
        <fullName evidence="1">Glutamine synthetase</fullName>
    </recommendedName>
</protein>
<organism evidence="5 6">
    <name type="scientific">Ophiocordyceps unilateralis</name>
    <name type="common">Zombie-ant fungus</name>
    <name type="synonym">Torrubia unilateralis</name>
    <dbReference type="NCBI Taxonomy" id="268505"/>
    <lineage>
        <taxon>Eukaryota</taxon>
        <taxon>Fungi</taxon>
        <taxon>Dikarya</taxon>
        <taxon>Ascomycota</taxon>
        <taxon>Pezizomycotina</taxon>
        <taxon>Sordariomycetes</taxon>
        <taxon>Hypocreomycetidae</taxon>
        <taxon>Hypocreales</taxon>
        <taxon>Ophiocordycipitaceae</taxon>
        <taxon>Ophiocordyceps</taxon>
    </lineage>
</organism>
<dbReference type="Pfam" id="PF00120">
    <property type="entry name" value="Gln-synt_C"/>
    <property type="match status" value="1"/>
</dbReference>
<dbReference type="Gene3D" id="3.20.20.140">
    <property type="entry name" value="Metal-dependent hydrolases"/>
    <property type="match status" value="1"/>
</dbReference>
<dbReference type="PANTHER" id="PTHR43383:SF2">
    <property type="entry name" value="AMIDOHYDROLASE 2 FAMILY PROTEIN"/>
    <property type="match status" value="1"/>
</dbReference>
<gene>
    <name evidence="5" type="ORF">XA68_10149</name>
</gene>
<dbReference type="STRING" id="268505.A0A2A9PI52"/>